<protein>
    <submittedName>
        <fullName evidence="1">Uncharacterized protein</fullName>
    </submittedName>
</protein>
<organism evidence="1 2">
    <name type="scientific">Streptomyces corchorusii</name>
    <name type="common">Streptomyces chibaensis</name>
    <dbReference type="NCBI Taxonomy" id="1903"/>
    <lineage>
        <taxon>Bacteria</taxon>
        <taxon>Bacillati</taxon>
        <taxon>Actinomycetota</taxon>
        <taxon>Actinomycetes</taxon>
        <taxon>Kitasatosporales</taxon>
        <taxon>Streptomycetaceae</taxon>
        <taxon>Streptomyces</taxon>
    </lineage>
</organism>
<keyword evidence="2" id="KW-1185">Reference proteome</keyword>
<gene>
    <name evidence="1" type="ORF">AQJ11_44440</name>
</gene>
<sequence>MSLVGRKEGDGFPAGVRFKQTERTDQATYHVYGGPSRRAALEFLRGAHVKDELVYNIVETPEGNFGRDLVYLFHEADGELIELGERPQSRSPSPSGTRCAWCGFFVVPYKLPINEENENVGSVSLILTYTELAVLVKTGGGLHCGACSMLQCAVCSGITQTGGTALATVCRACGGKLAVQTVIGPVERAGASGRPDAEQMVTLPPDPDGDELWGMAPLRLPWSIDVARFFGQSTLPYVWPGDARHTGYIGSGEQAQALLRASWTKVFLHHPNPEVVLGCLRSAPPDGMLTLSSLADLLASPTAEPRVKEEASRVLWQLSDGSVGYTLNILLSRGILTSGYDTHSVHQALGHLRTACPQSRRAWFEEQLARSEDD</sequence>
<name>A0A101PN41_STRCK</name>
<dbReference type="AlphaFoldDB" id="A0A101PN41"/>
<dbReference type="Proteomes" id="UP000053398">
    <property type="component" value="Unassembled WGS sequence"/>
</dbReference>
<accession>A0A101PN41</accession>
<evidence type="ECO:0000313" key="2">
    <source>
        <dbReference type="Proteomes" id="UP000053398"/>
    </source>
</evidence>
<comment type="caution">
    <text evidence="1">The sequence shown here is derived from an EMBL/GenBank/DDBJ whole genome shotgun (WGS) entry which is preliminary data.</text>
</comment>
<evidence type="ECO:0000313" key="1">
    <source>
        <dbReference type="EMBL" id="KUN14573.1"/>
    </source>
</evidence>
<dbReference type="EMBL" id="LMWP01000079">
    <property type="protein sequence ID" value="KUN14573.1"/>
    <property type="molecule type" value="Genomic_DNA"/>
</dbReference>
<reference evidence="1 2" key="1">
    <citation type="submission" date="2015-10" db="EMBL/GenBank/DDBJ databases">
        <title>Draft genome sequence of Streptomyces corchorusii DSM 40340, type strain for the species Streptomyces corchorusii.</title>
        <authorList>
            <person name="Ruckert C."/>
            <person name="Winkler A."/>
            <person name="Kalinowski J."/>
            <person name="Kampfer P."/>
            <person name="Glaeser S."/>
        </authorList>
    </citation>
    <scope>NUCLEOTIDE SEQUENCE [LARGE SCALE GENOMIC DNA]</scope>
    <source>
        <strain evidence="1 2">DSM 40340</strain>
    </source>
</reference>
<proteinExistence type="predicted"/>